<evidence type="ECO:0000259" key="6">
    <source>
        <dbReference type="Pfam" id="PF14743"/>
    </source>
</evidence>
<accession>A0A6M2BSL4</accession>
<dbReference type="InterPro" id="IPR050326">
    <property type="entry name" value="NAD_dep_DNA_ligaseB"/>
</dbReference>
<keyword evidence="8" id="KW-1185">Reference proteome</keyword>
<gene>
    <name evidence="7" type="ORF">G7Y85_11915</name>
</gene>
<evidence type="ECO:0000256" key="5">
    <source>
        <dbReference type="SAM" id="SignalP"/>
    </source>
</evidence>
<sequence>MLRRFRIAMFLIGALPALAVHAADPPPLMLADVYHVGDAIDLSAYWVSEKFDGVRGYWDGRRLWTRGGTPVSAPAWFTTGWPAVPLDGELWAGRGRFEQASSTVRSETPDDAAWRQMHLMVFDLPAHGGSFDTRLAALRALFSSAMPATLRLVEQTHVASPAALLARRDAIVAAGGEGLVLHRGASFYRAERNDDLLKFKPHDDAEARVVGYTPGKGKYTGMVGALEVERADGLRFRIGSGLSDADRRTPPPVGTTITYTYNGLTANGVPRFARYLRVRTDLP</sequence>
<keyword evidence="2" id="KW-0235">DNA replication</keyword>
<reference evidence="7 8" key="1">
    <citation type="journal article" date="2014" name="Int. J. Syst. Evol. Microbiol.">
        <title>Solimonas terrae sp. nov., isolated from soil.</title>
        <authorList>
            <person name="Kim S.J."/>
            <person name="Moon J.Y."/>
            <person name="Weon H.Y."/>
            <person name="Ahn J.H."/>
            <person name="Chen W.M."/>
            <person name="Kwon S.W."/>
        </authorList>
    </citation>
    <scope>NUCLEOTIDE SEQUENCE [LARGE SCALE GENOMIC DNA]</scope>
    <source>
        <strain evidence="7 8">KIS83-12</strain>
    </source>
</reference>
<feature type="chain" id="PRO_5026689134" evidence="5">
    <location>
        <begin position="23"/>
        <end position="283"/>
    </location>
</feature>
<dbReference type="InterPro" id="IPR029319">
    <property type="entry name" value="DNA_ligase_OB"/>
</dbReference>
<dbReference type="Gene3D" id="3.30.1490.70">
    <property type="match status" value="1"/>
</dbReference>
<protein>
    <submittedName>
        <fullName evidence="7">DNA ligase</fullName>
    </submittedName>
</protein>
<feature type="domain" description="DNA ligase OB-like" evidence="6">
    <location>
        <begin position="214"/>
        <end position="279"/>
    </location>
</feature>
<keyword evidence="3" id="KW-0227">DNA damage</keyword>
<dbReference type="Gene3D" id="3.30.470.30">
    <property type="entry name" value="DNA ligase/mRNA capping enzyme"/>
    <property type="match status" value="1"/>
</dbReference>
<keyword evidence="4" id="KW-0234">DNA repair</keyword>
<name>A0A6M2BSL4_9GAMM</name>
<dbReference type="CDD" id="cd07896">
    <property type="entry name" value="Adenylation_kDNA_ligase_like"/>
    <property type="match status" value="1"/>
</dbReference>
<dbReference type="GO" id="GO:0016874">
    <property type="term" value="F:ligase activity"/>
    <property type="evidence" value="ECO:0007669"/>
    <property type="project" value="UniProtKB-KW"/>
</dbReference>
<dbReference type="Gene3D" id="2.40.50.140">
    <property type="entry name" value="Nucleic acid-binding proteins"/>
    <property type="match status" value="1"/>
</dbReference>
<dbReference type="AlphaFoldDB" id="A0A6M2BSL4"/>
<dbReference type="PANTHER" id="PTHR47810:SF1">
    <property type="entry name" value="DNA LIGASE B"/>
    <property type="match status" value="1"/>
</dbReference>
<comment type="caution">
    <text evidence="7">The sequence shown here is derived from an EMBL/GenBank/DDBJ whole genome shotgun (WGS) entry which is preliminary data.</text>
</comment>
<evidence type="ECO:0000313" key="7">
    <source>
        <dbReference type="EMBL" id="NGY05478.1"/>
    </source>
</evidence>
<organism evidence="7 8">
    <name type="scientific">Solimonas terrae</name>
    <dbReference type="NCBI Taxonomy" id="1396819"/>
    <lineage>
        <taxon>Bacteria</taxon>
        <taxon>Pseudomonadati</taxon>
        <taxon>Pseudomonadota</taxon>
        <taxon>Gammaproteobacteria</taxon>
        <taxon>Nevskiales</taxon>
        <taxon>Nevskiaceae</taxon>
        <taxon>Solimonas</taxon>
    </lineage>
</organism>
<dbReference type="Pfam" id="PF14743">
    <property type="entry name" value="DNA_ligase_OB_2"/>
    <property type="match status" value="1"/>
</dbReference>
<dbReference type="EMBL" id="JAAMOW010000005">
    <property type="protein sequence ID" value="NGY05478.1"/>
    <property type="molecule type" value="Genomic_DNA"/>
</dbReference>
<dbReference type="SUPFAM" id="SSF56091">
    <property type="entry name" value="DNA ligase/mRNA capping enzyme, catalytic domain"/>
    <property type="match status" value="1"/>
</dbReference>
<feature type="signal peptide" evidence="5">
    <location>
        <begin position="1"/>
        <end position="22"/>
    </location>
</feature>
<dbReference type="NCBIfam" id="NF006592">
    <property type="entry name" value="PRK09125.1"/>
    <property type="match status" value="1"/>
</dbReference>
<evidence type="ECO:0000256" key="3">
    <source>
        <dbReference type="ARBA" id="ARBA00022763"/>
    </source>
</evidence>
<dbReference type="Proteomes" id="UP000472676">
    <property type="component" value="Unassembled WGS sequence"/>
</dbReference>
<dbReference type="GO" id="GO:0006281">
    <property type="term" value="P:DNA repair"/>
    <property type="evidence" value="ECO:0007669"/>
    <property type="project" value="UniProtKB-KW"/>
</dbReference>
<dbReference type="GO" id="GO:0006260">
    <property type="term" value="P:DNA replication"/>
    <property type="evidence" value="ECO:0007669"/>
    <property type="project" value="UniProtKB-KW"/>
</dbReference>
<dbReference type="SUPFAM" id="SSF50249">
    <property type="entry name" value="Nucleic acid-binding proteins"/>
    <property type="match status" value="1"/>
</dbReference>
<dbReference type="PANTHER" id="PTHR47810">
    <property type="entry name" value="DNA LIGASE"/>
    <property type="match status" value="1"/>
</dbReference>
<evidence type="ECO:0000256" key="1">
    <source>
        <dbReference type="ARBA" id="ARBA00022598"/>
    </source>
</evidence>
<evidence type="ECO:0000256" key="4">
    <source>
        <dbReference type="ARBA" id="ARBA00023204"/>
    </source>
</evidence>
<dbReference type="InterPro" id="IPR012340">
    <property type="entry name" value="NA-bd_OB-fold"/>
</dbReference>
<dbReference type="RefSeq" id="WP_166257013.1">
    <property type="nucleotide sequence ID" value="NZ_JAAMOW010000005.1"/>
</dbReference>
<keyword evidence="1 7" id="KW-0436">Ligase</keyword>
<proteinExistence type="predicted"/>
<evidence type="ECO:0000256" key="2">
    <source>
        <dbReference type="ARBA" id="ARBA00022705"/>
    </source>
</evidence>
<dbReference type="CDD" id="cd08041">
    <property type="entry name" value="OBF_kDNA_ligase_like"/>
    <property type="match status" value="1"/>
</dbReference>
<evidence type="ECO:0000313" key="8">
    <source>
        <dbReference type="Proteomes" id="UP000472676"/>
    </source>
</evidence>
<keyword evidence="5" id="KW-0732">Signal</keyword>